<dbReference type="EMBL" id="JADGJQ010000072">
    <property type="protein sequence ID" value="KAJ3173294.1"/>
    <property type="molecule type" value="Genomic_DNA"/>
</dbReference>
<dbReference type="Pfam" id="PF03357">
    <property type="entry name" value="Snf7"/>
    <property type="match status" value="1"/>
</dbReference>
<proteinExistence type="predicted"/>
<protein>
    <submittedName>
        <fullName evidence="1">Uncharacterized protein</fullName>
    </submittedName>
</protein>
<evidence type="ECO:0000313" key="2">
    <source>
        <dbReference type="Proteomes" id="UP001212152"/>
    </source>
</evidence>
<accession>A0AAD5TE36</accession>
<dbReference type="Proteomes" id="UP001212152">
    <property type="component" value="Unassembled WGS sequence"/>
</dbReference>
<evidence type="ECO:0000313" key="1">
    <source>
        <dbReference type="EMBL" id="KAJ3173294.1"/>
    </source>
</evidence>
<comment type="caution">
    <text evidence="1">The sequence shown here is derived from an EMBL/GenBank/DDBJ whole genome shotgun (WGS) entry which is preliminary data.</text>
</comment>
<dbReference type="InterPro" id="IPR005024">
    <property type="entry name" value="Snf7_fam"/>
</dbReference>
<gene>
    <name evidence="1" type="ORF">HDU87_007667</name>
</gene>
<dbReference type="GO" id="GO:0007034">
    <property type="term" value="P:vacuolar transport"/>
    <property type="evidence" value="ECO:0007669"/>
    <property type="project" value="InterPro"/>
</dbReference>
<dbReference type="AlphaFoldDB" id="A0AAD5TE36"/>
<reference evidence="1" key="1">
    <citation type="submission" date="2020-05" db="EMBL/GenBank/DDBJ databases">
        <title>Phylogenomic resolution of chytrid fungi.</title>
        <authorList>
            <person name="Stajich J.E."/>
            <person name="Amses K."/>
            <person name="Simmons R."/>
            <person name="Seto K."/>
            <person name="Myers J."/>
            <person name="Bonds A."/>
            <person name="Quandt C.A."/>
            <person name="Barry K."/>
            <person name="Liu P."/>
            <person name="Grigoriev I."/>
            <person name="Longcore J.E."/>
            <person name="James T.Y."/>
        </authorList>
    </citation>
    <scope>NUCLEOTIDE SEQUENCE</scope>
    <source>
        <strain evidence="1">JEL0379</strain>
    </source>
</reference>
<organism evidence="1 2">
    <name type="scientific">Geranomyces variabilis</name>
    <dbReference type="NCBI Taxonomy" id="109894"/>
    <lineage>
        <taxon>Eukaryota</taxon>
        <taxon>Fungi</taxon>
        <taxon>Fungi incertae sedis</taxon>
        <taxon>Chytridiomycota</taxon>
        <taxon>Chytridiomycota incertae sedis</taxon>
        <taxon>Chytridiomycetes</taxon>
        <taxon>Spizellomycetales</taxon>
        <taxon>Powellomycetaceae</taxon>
        <taxon>Geranomyces</taxon>
    </lineage>
</organism>
<dbReference type="Gene3D" id="6.10.140.1230">
    <property type="match status" value="1"/>
</dbReference>
<name>A0AAD5TE36_9FUNG</name>
<sequence>MKTATQIMAVSNSPKNIAELQKTAREYTEQQMMNDLKDEMLADSMEDFTGESDNEDVDEIVGAVFDEVGLRATESVTPVPRGTPGGVENLAAAIATSSNSKKEASDIANADDEELLKRFAGLKA</sequence>
<keyword evidence="2" id="KW-1185">Reference proteome</keyword>